<dbReference type="Gene3D" id="2.60.120.10">
    <property type="entry name" value="Jelly Rolls"/>
    <property type="match status" value="1"/>
</dbReference>
<proteinExistence type="inferred from homology"/>
<keyword evidence="4" id="KW-0378">Hydrolase</keyword>
<evidence type="ECO:0000256" key="2">
    <source>
        <dbReference type="ARBA" id="ARBA00008668"/>
    </source>
</evidence>
<feature type="chain" id="PRO_5014737831" description="Cupin type-1 domain-containing protein" evidence="10">
    <location>
        <begin position="24"/>
        <end position="542"/>
    </location>
</feature>
<dbReference type="GO" id="GO:0016788">
    <property type="term" value="F:hydrolase activity, acting on ester bonds"/>
    <property type="evidence" value="ECO:0007669"/>
    <property type="project" value="InterPro"/>
</dbReference>
<dbReference type="InterPro" id="IPR000526">
    <property type="entry name" value="Auxin-bd"/>
</dbReference>
<dbReference type="InterPro" id="IPR011051">
    <property type="entry name" value="RmlC_Cupin_sf"/>
</dbReference>
<organism evidence="11">
    <name type="scientific">Fagus sylvatica</name>
    <name type="common">Beechnut</name>
    <dbReference type="NCBI Taxonomy" id="28930"/>
    <lineage>
        <taxon>Eukaryota</taxon>
        <taxon>Viridiplantae</taxon>
        <taxon>Streptophyta</taxon>
        <taxon>Embryophyta</taxon>
        <taxon>Tracheophyta</taxon>
        <taxon>Spermatophyta</taxon>
        <taxon>Magnoliopsida</taxon>
        <taxon>eudicotyledons</taxon>
        <taxon>Gunneridae</taxon>
        <taxon>Pentapetalae</taxon>
        <taxon>rosids</taxon>
        <taxon>fabids</taxon>
        <taxon>Fagales</taxon>
        <taxon>Fagaceae</taxon>
        <taxon>Fagus</taxon>
    </lineage>
</organism>
<dbReference type="SUPFAM" id="SSF51182">
    <property type="entry name" value="RmlC-like cupins"/>
    <property type="match status" value="1"/>
</dbReference>
<gene>
    <name evidence="11" type="ORF">FSB_LOCUS25660</name>
</gene>
<keyword evidence="9" id="KW-0862">Zinc</keyword>
<evidence type="ECO:0000256" key="10">
    <source>
        <dbReference type="SAM" id="SignalP"/>
    </source>
</evidence>
<feature type="binding site" evidence="9">
    <location>
        <position position="477"/>
    </location>
    <ligand>
        <name>Zn(2+)</name>
        <dbReference type="ChEBI" id="CHEBI:29105"/>
    </ligand>
</feature>
<evidence type="ECO:0000256" key="5">
    <source>
        <dbReference type="ARBA" id="ARBA00023170"/>
    </source>
</evidence>
<evidence type="ECO:0000256" key="1">
    <source>
        <dbReference type="ARBA" id="ARBA00004319"/>
    </source>
</evidence>
<dbReference type="EMBL" id="OIVN01001798">
    <property type="protein sequence ID" value="SPC97778.1"/>
    <property type="molecule type" value="Genomic_DNA"/>
</dbReference>
<dbReference type="InterPro" id="IPR001087">
    <property type="entry name" value="GDSL"/>
</dbReference>
<dbReference type="GO" id="GO:0046872">
    <property type="term" value="F:metal ion binding"/>
    <property type="evidence" value="ECO:0007669"/>
    <property type="project" value="UniProtKB-KW"/>
</dbReference>
<feature type="binding site" evidence="9">
    <location>
        <position position="521"/>
    </location>
    <ligand>
        <name>Zn(2+)</name>
        <dbReference type="ChEBI" id="CHEBI:29105"/>
    </ligand>
</feature>
<dbReference type="InterPro" id="IPR035669">
    <property type="entry name" value="SGNH_plant_lipase-like"/>
</dbReference>
<dbReference type="GO" id="GO:0005788">
    <property type="term" value="C:endoplasmic reticulum lumen"/>
    <property type="evidence" value="ECO:0007669"/>
    <property type="project" value="UniProtKB-SubCell"/>
</dbReference>
<dbReference type="AlphaFoldDB" id="A0A2N9GED1"/>
<dbReference type="PRINTS" id="PR00655">
    <property type="entry name" value="AUXINBINDNGP"/>
</dbReference>
<evidence type="ECO:0008006" key="12">
    <source>
        <dbReference type="Google" id="ProtNLM"/>
    </source>
</evidence>
<dbReference type="Pfam" id="PF02041">
    <property type="entry name" value="Auxin_BP"/>
    <property type="match status" value="1"/>
</dbReference>
<comment type="subcellular location">
    <subcellularLocation>
        <location evidence="1">Endoplasmic reticulum lumen</location>
    </subcellularLocation>
</comment>
<dbReference type="Gene3D" id="3.40.50.1110">
    <property type="entry name" value="SGNH hydrolase"/>
    <property type="match status" value="1"/>
</dbReference>
<feature type="binding site" evidence="9">
    <location>
        <position position="473"/>
    </location>
    <ligand>
        <name>Zn(2+)</name>
        <dbReference type="ChEBI" id="CHEBI:29105"/>
    </ligand>
</feature>
<keyword evidence="7" id="KW-0927">Auxin signaling pathway</keyword>
<dbReference type="PANTHER" id="PTHR22835:SF458">
    <property type="entry name" value="GDSL ESTERASE_LIPASE"/>
    <property type="match status" value="1"/>
</dbReference>
<feature type="signal peptide" evidence="10">
    <location>
        <begin position="1"/>
        <end position="23"/>
    </location>
</feature>
<evidence type="ECO:0000256" key="9">
    <source>
        <dbReference type="PIRSR" id="PIRSR600526-2"/>
    </source>
</evidence>
<keyword evidence="9" id="KW-0479">Metal-binding</keyword>
<keyword evidence="6" id="KW-0325">Glycoprotein</keyword>
<protein>
    <recommendedName>
        <fullName evidence="12">Cupin type-1 domain-containing protein</fullName>
    </recommendedName>
</protein>
<dbReference type="InterPro" id="IPR014710">
    <property type="entry name" value="RmlC-like_jellyroll"/>
</dbReference>
<keyword evidence="3 10" id="KW-0732">Signal</keyword>
<dbReference type="Pfam" id="PF00657">
    <property type="entry name" value="Lipase_GDSL"/>
    <property type="match status" value="1"/>
</dbReference>
<dbReference type="GO" id="GO:0010011">
    <property type="term" value="F:auxin binding"/>
    <property type="evidence" value="ECO:0007669"/>
    <property type="project" value="InterPro"/>
</dbReference>
<evidence type="ECO:0000256" key="7">
    <source>
        <dbReference type="ARBA" id="ARBA00023294"/>
    </source>
</evidence>
<feature type="binding site" evidence="9">
    <location>
        <position position="471"/>
    </location>
    <ligand>
        <name>Zn(2+)</name>
        <dbReference type="ChEBI" id="CHEBI:29105"/>
    </ligand>
</feature>
<reference evidence="11" key="1">
    <citation type="submission" date="2018-02" db="EMBL/GenBank/DDBJ databases">
        <authorList>
            <person name="Cohen D.B."/>
            <person name="Kent A.D."/>
        </authorList>
    </citation>
    <scope>NUCLEOTIDE SEQUENCE</scope>
</reference>
<dbReference type="GO" id="GO:0009734">
    <property type="term" value="P:auxin-activated signaling pathway"/>
    <property type="evidence" value="ECO:0007669"/>
    <property type="project" value="UniProtKB-KW"/>
</dbReference>
<dbReference type="CDD" id="cd01837">
    <property type="entry name" value="SGNH_plant_lipase_like"/>
    <property type="match status" value="1"/>
</dbReference>
<feature type="glycosylation site" description="N-linked (GlcNAc...) asparagine" evidence="8">
    <location>
        <position position="510"/>
    </location>
</feature>
<dbReference type="PANTHER" id="PTHR22835">
    <property type="entry name" value="ZINC FINGER FYVE DOMAIN CONTAINING PROTEIN"/>
    <property type="match status" value="1"/>
</dbReference>
<dbReference type="InterPro" id="IPR036514">
    <property type="entry name" value="SGNH_hydro_sf"/>
</dbReference>
<keyword evidence="5" id="KW-0675">Receptor</keyword>
<evidence type="ECO:0000256" key="8">
    <source>
        <dbReference type="PIRSR" id="PIRSR600526-1"/>
    </source>
</evidence>
<evidence type="ECO:0000256" key="3">
    <source>
        <dbReference type="ARBA" id="ARBA00022729"/>
    </source>
</evidence>
<name>A0A2N9GED1_FAGSY</name>
<evidence type="ECO:0000256" key="4">
    <source>
        <dbReference type="ARBA" id="ARBA00022801"/>
    </source>
</evidence>
<evidence type="ECO:0000313" key="11">
    <source>
        <dbReference type="EMBL" id="SPC97778.1"/>
    </source>
</evidence>
<accession>A0A2N9GED1</accession>
<comment type="similarity">
    <text evidence="2">Belongs to the 'GDSL' lipolytic enzyme family.</text>
</comment>
<evidence type="ECO:0000256" key="6">
    <source>
        <dbReference type="ARBA" id="ARBA00023180"/>
    </source>
</evidence>
<sequence>MALKAFIYHILAITFLVLPIVSSANFSFPTIFNFGDSNSDTGGLAAGIAFPLGPPNGQTFFLKPSGRFSDGRLIIDFLMNALDLPFLNPYLDSVGAPNFQNGCNFATGGSTILPANAASTSPFSFGIQVAQFVKFKTRVLELLAKEKKLQDYLPSEESFQQALYMFDVGQNDLDGAFYSKSEDQVLALIPIILTEFETGIKKLYNGGARNFWIHNTGPLGCLPRIIAKFENGSSKLDQFGCVTSHNNAANQFNMQLHDLCTKFRVQLPGANVTYVDIFSIKLDLISNYSLYGFKQPLAACCGYGGLPLNFDNRIACGQTKILNGSLVTAIPCNNTAEYVNWDGNHYTEAANEYVSSQILTGNYSDPSLLLVNAYLIGSDLVDGLKKNVREKWPWLVSLSSYGFIFLSAIAEASQCSIKGLPLVRNISELPQDNYGRGGLSHITVAGSVLHGMKEVEVWLQTFAPGSRTPIHRHSCEEVFVVLKGSGTLYLASGSHEKHPGKPQEFKIYSNSTFRIPVNDAHQVGMPELASHCQLQTVDLDHS</sequence>